<evidence type="ECO:0000256" key="5">
    <source>
        <dbReference type="ARBA" id="ARBA00023014"/>
    </source>
</evidence>
<dbReference type="InterPro" id="IPR017900">
    <property type="entry name" value="4Fe4S_Fe_S_CS"/>
</dbReference>
<accession>A0A841Q046</accession>
<keyword evidence="2 6" id="KW-0479">Metal-binding</keyword>
<dbReference type="Pfam" id="PF13183">
    <property type="entry name" value="Fer4_8"/>
    <property type="match status" value="1"/>
</dbReference>
<feature type="domain" description="4Fe-4S ferredoxin-type" evidence="7">
    <location>
        <begin position="25"/>
        <end position="56"/>
    </location>
</feature>
<dbReference type="PROSITE" id="PS51379">
    <property type="entry name" value="4FE4S_FER_2"/>
    <property type="match status" value="2"/>
</dbReference>
<comment type="function">
    <text evidence="6">Component of a complex that catalyzes the oxidation of glycolate to glyoxylate.</text>
</comment>
<keyword evidence="9" id="KW-1185">Reference proteome</keyword>
<evidence type="ECO:0000259" key="7">
    <source>
        <dbReference type="PROSITE" id="PS51379"/>
    </source>
</evidence>
<feature type="domain" description="4Fe-4S ferredoxin-type" evidence="7">
    <location>
        <begin position="75"/>
        <end position="99"/>
    </location>
</feature>
<proteinExistence type="predicted"/>
<dbReference type="InterPro" id="IPR009051">
    <property type="entry name" value="Helical_ferredxn"/>
</dbReference>
<comment type="catalytic activity">
    <reaction evidence="6">
        <text>(R)-lactate + A = pyruvate + AH2</text>
        <dbReference type="Rhea" id="RHEA:15089"/>
        <dbReference type="ChEBI" id="CHEBI:13193"/>
        <dbReference type="ChEBI" id="CHEBI:15361"/>
        <dbReference type="ChEBI" id="CHEBI:16004"/>
        <dbReference type="ChEBI" id="CHEBI:17499"/>
    </reaction>
</comment>
<evidence type="ECO:0000256" key="4">
    <source>
        <dbReference type="ARBA" id="ARBA00023004"/>
    </source>
</evidence>
<dbReference type="Pfam" id="PF02754">
    <property type="entry name" value="CCG"/>
    <property type="match status" value="2"/>
</dbReference>
<keyword evidence="3" id="KW-0677">Repeat</keyword>
<keyword evidence="1 6" id="KW-0004">4Fe-4S</keyword>
<dbReference type="EMBL" id="JACHHJ010000003">
    <property type="protein sequence ID" value="MBB6450415.1"/>
    <property type="molecule type" value="Genomic_DNA"/>
</dbReference>
<dbReference type="Proteomes" id="UP000568839">
    <property type="component" value="Unassembled WGS sequence"/>
</dbReference>
<evidence type="ECO:0000313" key="8">
    <source>
        <dbReference type="EMBL" id="MBB6450415.1"/>
    </source>
</evidence>
<keyword evidence="6" id="KW-0813">Transport</keyword>
<comment type="cofactor">
    <cofactor evidence="6">
        <name>[4Fe-4S] cluster</name>
        <dbReference type="ChEBI" id="CHEBI:49883"/>
    </cofactor>
    <text evidence="6">Binds 2 [4Fe-4S] clusters.</text>
</comment>
<organism evidence="8 9">
    <name type="scientific">Geomicrobium halophilum</name>
    <dbReference type="NCBI Taxonomy" id="549000"/>
    <lineage>
        <taxon>Bacteria</taxon>
        <taxon>Bacillati</taxon>
        <taxon>Bacillota</taxon>
        <taxon>Bacilli</taxon>
        <taxon>Bacillales</taxon>
        <taxon>Geomicrobium</taxon>
    </lineage>
</organism>
<dbReference type="Gene3D" id="1.10.1060.10">
    <property type="entry name" value="Alpha-helical ferredoxin"/>
    <property type="match status" value="1"/>
</dbReference>
<evidence type="ECO:0000256" key="2">
    <source>
        <dbReference type="ARBA" id="ARBA00022723"/>
    </source>
</evidence>
<dbReference type="GO" id="GO:0019154">
    <property type="term" value="F:glycolate dehydrogenase activity"/>
    <property type="evidence" value="ECO:0007669"/>
    <property type="project" value="UniProtKB-EC"/>
</dbReference>
<sequence length="452" mass="50775">MGSAGDYTGKGRDGAMTPDLKALQEKIEYDKTFDCVQCGYCLPACPTYKTMEKETHSPRGRINLVKMVAEGKASLEDLEDPIEKCLGCMACTTVCPTHVQYGAIFEGAKEVLEKHKRKSGVQKVTEKFLFTSFFPSKRWMDTLGNATWFYQESGMQKIAQTLKLTSIAPLNLDQFEHALPKMPSPVERRRRQTHVMPDNKKQMTVAFFRGCVMDSVFFETNRNSIELLRRAGAEVVTPLEQTCCGALHAHDGKRSKAKELAKRNIEIFENEDVDYIVNNAGGCGAKLVEYGHLLTDEPEWRERAEHFSAKVRDISEILAHLDNLTFTKPVRKTVTYQPSCHMTNVQRVTEPPRTLMAQIPELNLAEMSKPDFCCGSAGIYNILNYDDAMDILDVKMADVSDVEPEVIVTTNPGCLLQMKLGIEREGVGERMEAIHLADLLMEAEPIEKSDSQ</sequence>
<reference evidence="8 9" key="1">
    <citation type="submission" date="2020-08" db="EMBL/GenBank/DDBJ databases">
        <title>Genomic Encyclopedia of Type Strains, Phase IV (KMG-IV): sequencing the most valuable type-strain genomes for metagenomic binning, comparative biology and taxonomic classification.</title>
        <authorList>
            <person name="Goeker M."/>
        </authorList>
    </citation>
    <scope>NUCLEOTIDE SEQUENCE [LARGE SCALE GENOMIC DNA]</scope>
    <source>
        <strain evidence="8 9">DSM 21769</strain>
    </source>
</reference>
<gene>
    <name evidence="8" type="ORF">HNR44_002398</name>
</gene>
<evidence type="ECO:0000256" key="1">
    <source>
        <dbReference type="ARBA" id="ARBA00022485"/>
    </source>
</evidence>
<dbReference type="PANTHER" id="PTHR32479">
    <property type="entry name" value="GLYCOLATE OXIDASE IRON-SULFUR SUBUNIT"/>
    <property type="match status" value="1"/>
</dbReference>
<dbReference type="PIRSF" id="PIRSF000139">
    <property type="entry name" value="Glc_ox_4Fe-4S"/>
    <property type="match status" value="1"/>
</dbReference>
<dbReference type="EC" id="1.1.99.14" evidence="6"/>
<dbReference type="AlphaFoldDB" id="A0A841Q046"/>
<dbReference type="InterPro" id="IPR017896">
    <property type="entry name" value="4Fe4S_Fe-S-bd"/>
</dbReference>
<protein>
    <recommendedName>
        <fullName evidence="6">Glycolate oxidase iron-sulfur subunit</fullName>
        <ecNumber evidence="6">1.1.99.14</ecNumber>
    </recommendedName>
</protein>
<dbReference type="InterPro" id="IPR004017">
    <property type="entry name" value="Cys_rich_dom"/>
</dbReference>
<dbReference type="PANTHER" id="PTHR32479:SF17">
    <property type="entry name" value="GLYCOLATE OXIDASE IRON-SULFUR SUBUNIT"/>
    <property type="match status" value="1"/>
</dbReference>
<keyword evidence="6" id="KW-0249">Electron transport</keyword>
<dbReference type="PROSITE" id="PS00198">
    <property type="entry name" value="4FE4S_FER_1"/>
    <property type="match status" value="1"/>
</dbReference>
<dbReference type="GO" id="GO:0046872">
    <property type="term" value="F:metal ion binding"/>
    <property type="evidence" value="ECO:0007669"/>
    <property type="project" value="UniProtKB-UniRule"/>
</dbReference>
<dbReference type="SUPFAM" id="SSF46548">
    <property type="entry name" value="alpha-helical ferredoxin"/>
    <property type="match status" value="1"/>
</dbReference>
<keyword evidence="5 6" id="KW-0411">Iron-sulfur</keyword>
<evidence type="ECO:0000256" key="6">
    <source>
        <dbReference type="PIRNR" id="PIRNR000139"/>
    </source>
</evidence>
<comment type="catalytic activity">
    <reaction evidence="6">
        <text>glycolate + A = glyoxylate + AH2</text>
        <dbReference type="Rhea" id="RHEA:21264"/>
        <dbReference type="ChEBI" id="CHEBI:13193"/>
        <dbReference type="ChEBI" id="CHEBI:17499"/>
        <dbReference type="ChEBI" id="CHEBI:29805"/>
        <dbReference type="ChEBI" id="CHEBI:36655"/>
        <dbReference type="EC" id="1.1.99.14"/>
    </reaction>
</comment>
<dbReference type="GO" id="GO:0051539">
    <property type="term" value="F:4 iron, 4 sulfur cluster binding"/>
    <property type="evidence" value="ECO:0007669"/>
    <property type="project" value="UniProtKB-UniRule"/>
</dbReference>
<name>A0A841Q046_9BACL</name>
<evidence type="ECO:0000256" key="3">
    <source>
        <dbReference type="ARBA" id="ARBA00022737"/>
    </source>
</evidence>
<keyword evidence="4 6" id="KW-0408">Iron</keyword>
<comment type="caution">
    <text evidence="8">The sequence shown here is derived from an EMBL/GenBank/DDBJ whole genome shotgun (WGS) entry which is preliminary data.</text>
</comment>
<dbReference type="InterPro" id="IPR012257">
    <property type="entry name" value="Glc_ox_4Fe-4S"/>
</dbReference>
<evidence type="ECO:0000313" key="9">
    <source>
        <dbReference type="Proteomes" id="UP000568839"/>
    </source>
</evidence>